<dbReference type="GO" id="GO:0000428">
    <property type="term" value="C:DNA-directed RNA polymerase complex"/>
    <property type="evidence" value="ECO:0007669"/>
    <property type="project" value="UniProtKB-KW"/>
</dbReference>
<dbReference type="PANTHER" id="PTHR20856">
    <property type="entry name" value="DNA-DIRECTED RNA POLYMERASE I SUBUNIT 2"/>
    <property type="match status" value="1"/>
</dbReference>
<name>X0ZI11_9ZZZZ</name>
<sequence length="198" mass="22906">MNFVDKAYFIGHMVRQLLRVSTKEIKPTDRDSFEYKRVELPGSLIYDLFKEYYSLQQRNIYTKIDKEYYYKQGIYQKNFIGLIESNYREFFSERIVESGFRRAFKGNWGAEPHTKREGVVQDLNRLSFNSALSHLRKISLPLESSAKVVGPRLLHSSQWGIIDPVDTPDGANIGLHKHMAIAAKITSGCSAYPMVRCI</sequence>
<dbReference type="EMBL" id="BART01008132">
    <property type="protein sequence ID" value="GAG69280.1"/>
    <property type="molecule type" value="Genomic_DNA"/>
</dbReference>
<keyword evidence="5" id="KW-0804">Transcription</keyword>
<gene>
    <name evidence="7" type="ORF">S01H4_18358</name>
</gene>
<reference evidence="7" key="1">
    <citation type="journal article" date="2014" name="Front. Microbiol.">
        <title>High frequency of phylogenetically diverse reductive dehalogenase-homologous genes in deep subseafloor sedimentary metagenomes.</title>
        <authorList>
            <person name="Kawai M."/>
            <person name="Futagami T."/>
            <person name="Toyoda A."/>
            <person name="Takaki Y."/>
            <person name="Nishi S."/>
            <person name="Hori S."/>
            <person name="Arai W."/>
            <person name="Tsubouchi T."/>
            <person name="Morono Y."/>
            <person name="Uchiyama I."/>
            <person name="Ito T."/>
            <person name="Fujiyama A."/>
            <person name="Inagaki F."/>
            <person name="Takami H."/>
        </authorList>
    </citation>
    <scope>NUCLEOTIDE SEQUENCE</scope>
    <source>
        <strain evidence="7">Expedition CK06-06</strain>
    </source>
</reference>
<dbReference type="AlphaFoldDB" id="X0ZI11"/>
<evidence type="ECO:0000256" key="5">
    <source>
        <dbReference type="ARBA" id="ARBA00023163"/>
    </source>
</evidence>
<keyword evidence="4" id="KW-0548">Nucleotidyltransferase</keyword>
<dbReference type="SUPFAM" id="SSF64484">
    <property type="entry name" value="beta and beta-prime subunits of DNA dependent RNA-polymerase"/>
    <property type="match status" value="1"/>
</dbReference>
<feature type="domain" description="RNA polymerase Rpb2" evidence="6">
    <location>
        <begin position="123"/>
        <end position="185"/>
    </location>
</feature>
<evidence type="ECO:0000256" key="3">
    <source>
        <dbReference type="ARBA" id="ARBA00022679"/>
    </source>
</evidence>
<dbReference type="Pfam" id="PF04565">
    <property type="entry name" value="RNA_pol_Rpb2_3"/>
    <property type="match status" value="1"/>
</dbReference>
<dbReference type="InterPro" id="IPR015712">
    <property type="entry name" value="DNA-dir_RNA_pol_su2"/>
</dbReference>
<evidence type="ECO:0000259" key="6">
    <source>
        <dbReference type="Pfam" id="PF04565"/>
    </source>
</evidence>
<evidence type="ECO:0000256" key="4">
    <source>
        <dbReference type="ARBA" id="ARBA00022695"/>
    </source>
</evidence>
<keyword evidence="2" id="KW-0240">DNA-directed RNA polymerase</keyword>
<dbReference type="GO" id="GO:0003677">
    <property type="term" value="F:DNA binding"/>
    <property type="evidence" value="ECO:0007669"/>
    <property type="project" value="InterPro"/>
</dbReference>
<protein>
    <recommendedName>
        <fullName evidence="1">DNA-directed RNA polymerase</fullName>
        <ecNumber evidence="1">2.7.7.6</ecNumber>
    </recommendedName>
</protein>
<dbReference type="EC" id="2.7.7.6" evidence="1"/>
<keyword evidence="3" id="KW-0808">Transferase</keyword>
<dbReference type="GO" id="GO:0003899">
    <property type="term" value="F:DNA-directed RNA polymerase activity"/>
    <property type="evidence" value="ECO:0007669"/>
    <property type="project" value="UniProtKB-EC"/>
</dbReference>
<dbReference type="Gene3D" id="3.90.1100.10">
    <property type="match status" value="1"/>
</dbReference>
<dbReference type="InterPro" id="IPR007645">
    <property type="entry name" value="RNA_pol_Rpb2_3"/>
</dbReference>
<evidence type="ECO:0000256" key="2">
    <source>
        <dbReference type="ARBA" id="ARBA00022478"/>
    </source>
</evidence>
<comment type="caution">
    <text evidence="7">The sequence shown here is derived from an EMBL/GenBank/DDBJ whole genome shotgun (WGS) entry which is preliminary data.</text>
</comment>
<dbReference type="GO" id="GO:0032549">
    <property type="term" value="F:ribonucleoside binding"/>
    <property type="evidence" value="ECO:0007669"/>
    <property type="project" value="InterPro"/>
</dbReference>
<evidence type="ECO:0000313" key="7">
    <source>
        <dbReference type="EMBL" id="GAG69280.1"/>
    </source>
</evidence>
<proteinExistence type="predicted"/>
<accession>X0ZI11</accession>
<dbReference type="GO" id="GO:0006351">
    <property type="term" value="P:DNA-templated transcription"/>
    <property type="evidence" value="ECO:0007669"/>
    <property type="project" value="InterPro"/>
</dbReference>
<organism evidence="7">
    <name type="scientific">marine sediment metagenome</name>
    <dbReference type="NCBI Taxonomy" id="412755"/>
    <lineage>
        <taxon>unclassified sequences</taxon>
        <taxon>metagenomes</taxon>
        <taxon>ecological metagenomes</taxon>
    </lineage>
</organism>
<evidence type="ECO:0000256" key="1">
    <source>
        <dbReference type="ARBA" id="ARBA00012418"/>
    </source>
</evidence>